<accession>L7FII5</accession>
<organism evidence="3 4">
    <name type="scientific">Streptomyces turgidiscabies (strain Car8)</name>
    <dbReference type="NCBI Taxonomy" id="698760"/>
    <lineage>
        <taxon>Bacteria</taxon>
        <taxon>Bacillati</taxon>
        <taxon>Actinomycetota</taxon>
        <taxon>Actinomycetes</taxon>
        <taxon>Kitasatosporales</taxon>
        <taxon>Streptomycetaceae</taxon>
        <taxon>Streptomyces</taxon>
    </lineage>
</organism>
<evidence type="ECO:0000256" key="1">
    <source>
        <dbReference type="SAM" id="MobiDB-lite"/>
    </source>
</evidence>
<evidence type="ECO:0000313" key="3">
    <source>
        <dbReference type="EMBL" id="ELP71188.1"/>
    </source>
</evidence>
<name>L7FII5_STRT8</name>
<sequence>MKRRLAAIVPALAAVAIAVPLSMATPAAAHASCGTTVSDKDSSSWNKTANGANERSGSSTGCTAKGIAYNTQSLDYHCYTAGNDGYTWTFLRNDSTGVTGWVRDDLLSDGGSYVSCGF</sequence>
<reference evidence="3 4" key="1">
    <citation type="journal article" date="2011" name="Plasmid">
        <title>Streptomyces turgidiscabies Car8 contains a modular pathogenicity island that shares virulence genes with other actinobacterial plant pathogens.</title>
        <authorList>
            <person name="Huguet-Tapia J.C."/>
            <person name="Badger J.H."/>
            <person name="Loria R."/>
            <person name="Pettis G.S."/>
        </authorList>
    </citation>
    <scope>NUCLEOTIDE SEQUENCE [LARGE SCALE GENOMIC DNA]</scope>
    <source>
        <strain evidence="3 4">Car8</strain>
    </source>
</reference>
<comment type="caution">
    <text evidence="3">The sequence shown here is derived from an EMBL/GenBank/DDBJ whole genome shotgun (WGS) entry which is preliminary data.</text>
</comment>
<dbReference type="EMBL" id="AEJB01000015">
    <property type="protein sequence ID" value="ELP71188.1"/>
    <property type="molecule type" value="Genomic_DNA"/>
</dbReference>
<gene>
    <name evidence="3" type="ORF">STRTUCAR8_05069</name>
</gene>
<dbReference type="PATRIC" id="fig|698760.3.peg.186"/>
<protein>
    <recommendedName>
        <fullName evidence="5">SH3 domain-containing protein</fullName>
    </recommendedName>
</protein>
<dbReference type="GeneID" id="97399847"/>
<evidence type="ECO:0000313" key="4">
    <source>
        <dbReference type="Proteomes" id="UP000010931"/>
    </source>
</evidence>
<proteinExistence type="predicted"/>
<feature type="signal peptide" evidence="2">
    <location>
        <begin position="1"/>
        <end position="31"/>
    </location>
</feature>
<evidence type="ECO:0000256" key="2">
    <source>
        <dbReference type="SAM" id="SignalP"/>
    </source>
</evidence>
<dbReference type="RefSeq" id="WP_006373475.1">
    <property type="nucleotide sequence ID" value="NZ_AEJB01000015.1"/>
</dbReference>
<dbReference type="STRING" id="85558.T45_00832"/>
<evidence type="ECO:0008006" key="5">
    <source>
        <dbReference type="Google" id="ProtNLM"/>
    </source>
</evidence>
<keyword evidence="2" id="KW-0732">Signal</keyword>
<feature type="region of interest" description="Disordered" evidence="1">
    <location>
        <begin position="37"/>
        <end position="62"/>
    </location>
</feature>
<dbReference type="AlphaFoldDB" id="L7FII5"/>
<keyword evidence="4" id="KW-1185">Reference proteome</keyword>
<dbReference type="Proteomes" id="UP000010931">
    <property type="component" value="Unassembled WGS sequence"/>
</dbReference>
<feature type="chain" id="PRO_5003973392" description="SH3 domain-containing protein" evidence="2">
    <location>
        <begin position="32"/>
        <end position="118"/>
    </location>
</feature>